<protein>
    <submittedName>
        <fullName evidence="1">Uncharacterized protein</fullName>
    </submittedName>
</protein>
<comment type="caution">
    <text evidence="1">The sequence shown here is derived from an EMBL/GenBank/DDBJ whole genome shotgun (WGS) entry which is preliminary data.</text>
</comment>
<accession>A0A497E7M5</accession>
<organism evidence="1 2">
    <name type="scientific">Aerophobetes bacterium</name>
    <dbReference type="NCBI Taxonomy" id="2030807"/>
    <lineage>
        <taxon>Bacteria</taxon>
        <taxon>Candidatus Aerophobota</taxon>
    </lineage>
</organism>
<gene>
    <name evidence="1" type="ORF">DRJ00_00895</name>
</gene>
<evidence type="ECO:0000313" key="1">
    <source>
        <dbReference type="EMBL" id="RLE10607.1"/>
    </source>
</evidence>
<dbReference type="AlphaFoldDB" id="A0A497E7M5"/>
<evidence type="ECO:0000313" key="2">
    <source>
        <dbReference type="Proteomes" id="UP000279422"/>
    </source>
</evidence>
<name>A0A497E7M5_UNCAE</name>
<sequence>MERHKYAACHLLIAKDAIAEGLAELVDMGWLTEKEAIKVAVDRLFNNSNEWYGLGFDRLEV</sequence>
<dbReference type="Gene3D" id="3.20.20.140">
    <property type="entry name" value="Metal-dependent hydrolases"/>
    <property type="match status" value="1"/>
</dbReference>
<dbReference type="EMBL" id="QMPZ01000005">
    <property type="protein sequence ID" value="RLE10607.1"/>
    <property type="molecule type" value="Genomic_DNA"/>
</dbReference>
<dbReference type="InterPro" id="IPR032466">
    <property type="entry name" value="Metal_Hydrolase"/>
</dbReference>
<dbReference type="SUPFAM" id="SSF51556">
    <property type="entry name" value="Metallo-dependent hydrolases"/>
    <property type="match status" value="1"/>
</dbReference>
<dbReference type="Proteomes" id="UP000279422">
    <property type="component" value="Unassembled WGS sequence"/>
</dbReference>
<reference evidence="1 2" key="1">
    <citation type="submission" date="2018-06" db="EMBL/GenBank/DDBJ databases">
        <title>Extensive metabolic versatility and redundancy in microbially diverse, dynamic hydrothermal sediments.</title>
        <authorList>
            <person name="Dombrowski N."/>
            <person name="Teske A."/>
            <person name="Baker B.J."/>
        </authorList>
    </citation>
    <scope>NUCLEOTIDE SEQUENCE [LARGE SCALE GENOMIC DNA]</scope>
    <source>
        <strain evidence="1">B47_G16</strain>
    </source>
</reference>
<proteinExistence type="predicted"/>